<gene>
    <name evidence="2" type="ORF">NEOLEDRAFT_653476</name>
</gene>
<evidence type="ECO:0000313" key="3">
    <source>
        <dbReference type="Proteomes" id="UP000076761"/>
    </source>
</evidence>
<sequence>MGTIIDLSHPLYEGMQIYPNDPKFCCRPAATIAQHGYNVQSLSLGSHTGTHVDAPFHFFADGKTIDQLPLSAFIGPALVIDVSQKGPRERIVWDDLAPYEKDMREGVILLLFTGCSEHWGTPKYYNHPYLVRDAAEKIMATGIRVVGVDALSPDETRLDGSDGDWGAHETILGAGGIIAENLRNLKATLGLKVTVSLAPLHLSGSDGAPTRAFAICW</sequence>
<dbReference type="InterPro" id="IPR037175">
    <property type="entry name" value="KFase_sf"/>
</dbReference>
<dbReference type="SUPFAM" id="SSF102198">
    <property type="entry name" value="Putative cyclase"/>
    <property type="match status" value="1"/>
</dbReference>
<dbReference type="Proteomes" id="UP000076761">
    <property type="component" value="Unassembled WGS sequence"/>
</dbReference>
<evidence type="ECO:0000256" key="1">
    <source>
        <dbReference type="ARBA" id="ARBA00007865"/>
    </source>
</evidence>
<dbReference type="PANTHER" id="PTHR31118:SF32">
    <property type="entry name" value="KYNURENINE FORMAMIDASE"/>
    <property type="match status" value="1"/>
</dbReference>
<dbReference type="OrthoDB" id="7108654at2759"/>
<proteinExistence type="inferred from homology"/>
<dbReference type="GO" id="GO:0004061">
    <property type="term" value="F:arylformamidase activity"/>
    <property type="evidence" value="ECO:0007669"/>
    <property type="project" value="InterPro"/>
</dbReference>
<comment type="similarity">
    <text evidence="1">Belongs to the Cyclase 1 superfamily.</text>
</comment>
<name>A0A165QK11_9AGAM</name>
<evidence type="ECO:0000313" key="2">
    <source>
        <dbReference type="EMBL" id="KZT22527.1"/>
    </source>
</evidence>
<dbReference type="Pfam" id="PF04199">
    <property type="entry name" value="Cyclase"/>
    <property type="match status" value="1"/>
</dbReference>
<dbReference type="InParanoid" id="A0A165QK11"/>
<organism evidence="2 3">
    <name type="scientific">Neolentinus lepideus HHB14362 ss-1</name>
    <dbReference type="NCBI Taxonomy" id="1314782"/>
    <lineage>
        <taxon>Eukaryota</taxon>
        <taxon>Fungi</taxon>
        <taxon>Dikarya</taxon>
        <taxon>Basidiomycota</taxon>
        <taxon>Agaricomycotina</taxon>
        <taxon>Agaricomycetes</taxon>
        <taxon>Gloeophyllales</taxon>
        <taxon>Gloeophyllaceae</taxon>
        <taxon>Neolentinus</taxon>
    </lineage>
</organism>
<reference evidence="2 3" key="1">
    <citation type="journal article" date="2016" name="Mol. Biol. Evol.">
        <title>Comparative Genomics of Early-Diverging Mushroom-Forming Fungi Provides Insights into the Origins of Lignocellulose Decay Capabilities.</title>
        <authorList>
            <person name="Nagy L.G."/>
            <person name="Riley R."/>
            <person name="Tritt A."/>
            <person name="Adam C."/>
            <person name="Daum C."/>
            <person name="Floudas D."/>
            <person name="Sun H."/>
            <person name="Yadav J.S."/>
            <person name="Pangilinan J."/>
            <person name="Larsson K.H."/>
            <person name="Matsuura K."/>
            <person name="Barry K."/>
            <person name="Labutti K."/>
            <person name="Kuo R."/>
            <person name="Ohm R.A."/>
            <person name="Bhattacharya S.S."/>
            <person name="Shirouzu T."/>
            <person name="Yoshinaga Y."/>
            <person name="Martin F.M."/>
            <person name="Grigoriev I.V."/>
            <person name="Hibbett D.S."/>
        </authorList>
    </citation>
    <scope>NUCLEOTIDE SEQUENCE [LARGE SCALE GENOMIC DNA]</scope>
    <source>
        <strain evidence="2 3">HHB14362 ss-1</strain>
    </source>
</reference>
<accession>A0A165QK11</accession>
<protein>
    <submittedName>
        <fullName evidence="2">Putative cyclase</fullName>
    </submittedName>
</protein>
<dbReference type="EMBL" id="KV425595">
    <property type="protein sequence ID" value="KZT22527.1"/>
    <property type="molecule type" value="Genomic_DNA"/>
</dbReference>
<dbReference type="AlphaFoldDB" id="A0A165QK11"/>
<keyword evidence="3" id="KW-1185">Reference proteome</keyword>
<dbReference type="STRING" id="1314782.A0A165QK11"/>
<dbReference type="GO" id="GO:0019441">
    <property type="term" value="P:L-tryptophan catabolic process to kynurenine"/>
    <property type="evidence" value="ECO:0007669"/>
    <property type="project" value="InterPro"/>
</dbReference>
<dbReference type="Gene3D" id="3.50.30.50">
    <property type="entry name" value="Putative cyclase"/>
    <property type="match status" value="1"/>
</dbReference>
<dbReference type="PANTHER" id="PTHR31118">
    <property type="entry name" value="CYCLASE-LIKE PROTEIN 2"/>
    <property type="match status" value="1"/>
</dbReference>
<dbReference type="InterPro" id="IPR007325">
    <property type="entry name" value="KFase/CYL"/>
</dbReference>